<reference evidence="1" key="1">
    <citation type="journal article" date="2021" name="ISME J.">
        <title>Genomic evolution of the class Acidithiobacillia: deep-branching Proteobacteria living in extreme acidic conditions.</title>
        <authorList>
            <person name="Moya-Beltran A."/>
            <person name="Beard S."/>
            <person name="Rojas-Villalobos C."/>
            <person name="Issotta F."/>
            <person name="Gallardo Y."/>
            <person name="Ulloa R."/>
            <person name="Giaveno A."/>
            <person name="Degli Esposti M."/>
            <person name="Johnson D.B."/>
            <person name="Quatrini R."/>
        </authorList>
    </citation>
    <scope>NUCLEOTIDE SEQUENCE</scope>
    <source>
        <strain evidence="1">DSM 583</strain>
    </source>
</reference>
<organism evidence="1 2">
    <name type="scientific">Acidithiobacillus ferridurans</name>
    <dbReference type="NCBI Taxonomy" id="1232575"/>
    <lineage>
        <taxon>Bacteria</taxon>
        <taxon>Pseudomonadati</taxon>
        <taxon>Pseudomonadota</taxon>
        <taxon>Acidithiobacillia</taxon>
        <taxon>Acidithiobacillales</taxon>
        <taxon>Acidithiobacillaceae</taxon>
        <taxon>Acidithiobacillus</taxon>
    </lineage>
</organism>
<feature type="non-terminal residue" evidence="1">
    <location>
        <position position="47"/>
    </location>
</feature>
<name>A0A8X8K9N9_ACIFI</name>
<comment type="caution">
    <text evidence="1">The sequence shown here is derived from an EMBL/GenBank/DDBJ whole genome shotgun (WGS) entry which is preliminary data.</text>
</comment>
<accession>A0A8X8K9N9</accession>
<dbReference type="EMBL" id="JABBHS010000067">
    <property type="protein sequence ID" value="MBU2722092.1"/>
    <property type="molecule type" value="Genomic_DNA"/>
</dbReference>
<protein>
    <submittedName>
        <fullName evidence="1">Uncharacterized protein</fullName>
    </submittedName>
</protein>
<proteinExistence type="predicted"/>
<evidence type="ECO:0000313" key="2">
    <source>
        <dbReference type="Proteomes" id="UP000887300"/>
    </source>
</evidence>
<gene>
    <name evidence="1" type="ORF">HF568_02355</name>
</gene>
<sequence length="47" mass="5292">MKATLITSFKDVAPNGDLMEMVVWRVPKPVPPCGHSFKYRLVYVVNG</sequence>
<dbReference type="Proteomes" id="UP000887300">
    <property type="component" value="Unassembled WGS sequence"/>
</dbReference>
<dbReference type="AlphaFoldDB" id="A0A8X8K9N9"/>
<evidence type="ECO:0000313" key="1">
    <source>
        <dbReference type="EMBL" id="MBU2722092.1"/>
    </source>
</evidence>